<reference evidence="7" key="2">
    <citation type="submission" date="2020-11" db="EMBL/GenBank/DDBJ databases">
        <authorList>
            <person name="Cecchin M."/>
            <person name="Marcolungo L."/>
            <person name="Rossato M."/>
            <person name="Girolomoni L."/>
            <person name="Cosentino E."/>
            <person name="Cuine S."/>
            <person name="Li-Beisson Y."/>
            <person name="Delledonne M."/>
            <person name="Ballottari M."/>
        </authorList>
    </citation>
    <scope>NUCLEOTIDE SEQUENCE</scope>
    <source>
        <strain evidence="7">211/11P</strain>
        <tissue evidence="7">Whole cell</tissue>
    </source>
</reference>
<dbReference type="Gene3D" id="1.25.40.990">
    <property type="match status" value="1"/>
</dbReference>
<keyword evidence="8" id="KW-1185">Reference proteome</keyword>
<gene>
    <name evidence="7" type="ORF">D9Q98_005855</name>
</gene>
<dbReference type="Pfam" id="PF10075">
    <property type="entry name" value="CSN8_PSD8_EIF3K"/>
    <property type="match status" value="1"/>
</dbReference>
<organism evidence="7 8">
    <name type="scientific">Chlorella vulgaris</name>
    <name type="common">Green alga</name>
    <dbReference type="NCBI Taxonomy" id="3077"/>
    <lineage>
        <taxon>Eukaryota</taxon>
        <taxon>Viridiplantae</taxon>
        <taxon>Chlorophyta</taxon>
        <taxon>core chlorophytes</taxon>
        <taxon>Trebouxiophyceae</taxon>
        <taxon>Chlorellales</taxon>
        <taxon>Chlorellaceae</taxon>
        <taxon>Chlorella clade</taxon>
        <taxon>Chlorella</taxon>
    </lineage>
</organism>
<dbReference type="OrthoDB" id="5351233at2759"/>
<accession>A0A9D4Z0Z8</accession>
<evidence type="ECO:0000313" key="8">
    <source>
        <dbReference type="Proteomes" id="UP001055712"/>
    </source>
</evidence>
<evidence type="ECO:0000256" key="5">
    <source>
        <dbReference type="ARBA" id="ARBA00023242"/>
    </source>
</evidence>
<dbReference type="AlphaFoldDB" id="A0A9D4Z0Z8"/>
<sequence>MDALLAPVTAAMQDGRFDEVATSLDEAELHDPSAFSMERWPHALHLLAHIYAARLEDARFVYKRTPDPVKQASPELQAAFALLQRLWVKDYQHIWTAMQYGWSAQTQPLVAALAQQTRVQMLDLVERAYDSISPTKLAALLGCTEAEAAQAAAERGWQTTGGLVDVKPPQPTVRPGEAAAQRSLQRLAEYVVHLET</sequence>
<feature type="domain" description="CSN8/PSMD8/EIF3K" evidence="6">
    <location>
        <begin position="41"/>
        <end position="161"/>
    </location>
</feature>
<proteinExistence type="predicted"/>
<evidence type="ECO:0000256" key="1">
    <source>
        <dbReference type="ARBA" id="ARBA00004123"/>
    </source>
</evidence>
<name>A0A9D4Z0Z8_CHLVU</name>
<protein>
    <recommendedName>
        <fullName evidence="6">CSN8/PSMD8/EIF3K domain-containing protein</fullName>
    </recommendedName>
</protein>
<dbReference type="Proteomes" id="UP001055712">
    <property type="component" value="Unassembled WGS sequence"/>
</dbReference>
<dbReference type="GO" id="GO:0005737">
    <property type="term" value="C:cytoplasm"/>
    <property type="evidence" value="ECO:0007669"/>
    <property type="project" value="UniProtKB-SubCell"/>
</dbReference>
<dbReference type="GO" id="GO:0010387">
    <property type="term" value="P:COP9 signalosome assembly"/>
    <property type="evidence" value="ECO:0007669"/>
    <property type="project" value="InterPro"/>
</dbReference>
<reference evidence="7" key="1">
    <citation type="journal article" date="2019" name="Plant J.">
        <title>Chlorella vulgaris genome assembly and annotation reveals the molecular basis for metabolic acclimation to high light conditions.</title>
        <authorList>
            <person name="Cecchin M."/>
            <person name="Marcolungo L."/>
            <person name="Rossato M."/>
            <person name="Girolomoni L."/>
            <person name="Cosentino E."/>
            <person name="Cuine S."/>
            <person name="Li-Beisson Y."/>
            <person name="Delledonne M."/>
            <person name="Ballottari M."/>
        </authorList>
    </citation>
    <scope>NUCLEOTIDE SEQUENCE</scope>
    <source>
        <strain evidence="7">211/11P</strain>
    </source>
</reference>
<evidence type="ECO:0000256" key="2">
    <source>
        <dbReference type="ARBA" id="ARBA00004496"/>
    </source>
</evidence>
<dbReference type="InterPro" id="IPR033464">
    <property type="entry name" value="CSN8_PSD8_EIF3K"/>
</dbReference>
<evidence type="ECO:0000259" key="6">
    <source>
        <dbReference type="Pfam" id="PF10075"/>
    </source>
</evidence>
<keyword evidence="3" id="KW-0963">Cytoplasm</keyword>
<keyword evidence="5" id="KW-0539">Nucleus</keyword>
<keyword evidence="4" id="KW-0736">Signalosome</keyword>
<dbReference type="PANTHER" id="PTHR13339">
    <property type="entry name" value="COP9 SIGNALOSOME COMPLEX SUBUNIT 8"/>
    <property type="match status" value="1"/>
</dbReference>
<dbReference type="GO" id="GO:0008180">
    <property type="term" value="C:COP9 signalosome"/>
    <property type="evidence" value="ECO:0007669"/>
    <property type="project" value="UniProtKB-KW"/>
</dbReference>
<dbReference type="GO" id="GO:0000338">
    <property type="term" value="P:protein deneddylation"/>
    <property type="evidence" value="ECO:0007669"/>
    <property type="project" value="InterPro"/>
</dbReference>
<evidence type="ECO:0000256" key="4">
    <source>
        <dbReference type="ARBA" id="ARBA00022790"/>
    </source>
</evidence>
<comment type="caution">
    <text evidence="7">The sequence shown here is derived from an EMBL/GenBank/DDBJ whole genome shotgun (WGS) entry which is preliminary data.</text>
</comment>
<dbReference type="PANTHER" id="PTHR13339:SF0">
    <property type="entry name" value="COP9 SIGNALOSOME COMPLEX SUBUNIT 8"/>
    <property type="match status" value="1"/>
</dbReference>
<dbReference type="EMBL" id="SIDB01000002">
    <property type="protein sequence ID" value="KAI3436438.1"/>
    <property type="molecule type" value="Genomic_DNA"/>
</dbReference>
<dbReference type="InterPro" id="IPR033205">
    <property type="entry name" value="COP9_CSN8"/>
</dbReference>
<evidence type="ECO:0000256" key="3">
    <source>
        <dbReference type="ARBA" id="ARBA00022490"/>
    </source>
</evidence>
<evidence type="ECO:0000313" key="7">
    <source>
        <dbReference type="EMBL" id="KAI3436438.1"/>
    </source>
</evidence>
<comment type="subcellular location">
    <subcellularLocation>
        <location evidence="2">Cytoplasm</location>
    </subcellularLocation>
    <subcellularLocation>
        <location evidence="1">Nucleus</location>
    </subcellularLocation>
</comment>